<evidence type="ECO:0000313" key="2">
    <source>
        <dbReference type="Proteomes" id="UP000594220"/>
    </source>
</evidence>
<reference evidence="1" key="1">
    <citation type="submission" date="2025-08" db="UniProtKB">
        <authorList>
            <consortium name="Ensembl"/>
        </authorList>
    </citation>
    <scope>IDENTIFICATION</scope>
</reference>
<reference evidence="1" key="2">
    <citation type="submission" date="2025-09" db="UniProtKB">
        <authorList>
            <consortium name="Ensembl"/>
        </authorList>
    </citation>
    <scope>IDENTIFICATION</scope>
</reference>
<evidence type="ECO:0000313" key="1">
    <source>
        <dbReference type="Ensembl" id="ENSCPRP00005005688.1"/>
    </source>
</evidence>
<organism evidence="1 2">
    <name type="scientific">Crocodylus porosus</name>
    <name type="common">Saltwater crocodile</name>
    <name type="synonym">Estuarine crocodile</name>
    <dbReference type="NCBI Taxonomy" id="8502"/>
    <lineage>
        <taxon>Eukaryota</taxon>
        <taxon>Metazoa</taxon>
        <taxon>Chordata</taxon>
        <taxon>Craniata</taxon>
        <taxon>Vertebrata</taxon>
        <taxon>Euteleostomi</taxon>
        <taxon>Archelosauria</taxon>
        <taxon>Archosauria</taxon>
        <taxon>Crocodylia</taxon>
        <taxon>Longirostres</taxon>
        <taxon>Crocodylidae</taxon>
        <taxon>Crocodylus</taxon>
    </lineage>
</organism>
<accession>A0A7M4E7I8</accession>
<keyword evidence="2" id="KW-1185">Reference proteome</keyword>
<sequence>PAEKKPCWCRTSRDQLIWGEHLLLLCTSWEGMGDVCPLDLHGGRQAATAACGLGCSGLFLVGDWVGLCSGQLLVFLGRNLLPAQSSAPCQPGSENMIPNRERARSGHARGTGGWGLSLCWGCQITLRVC</sequence>
<dbReference type="Ensembl" id="ENSCPRT00005006666.1">
    <property type="protein sequence ID" value="ENSCPRP00005005688.1"/>
    <property type="gene ID" value="ENSCPRG00005004073.1"/>
</dbReference>
<dbReference type="AlphaFoldDB" id="A0A7M4E7I8"/>
<dbReference type="Proteomes" id="UP000594220">
    <property type="component" value="Unplaced"/>
</dbReference>
<protein>
    <submittedName>
        <fullName evidence="1">Uncharacterized protein</fullName>
    </submittedName>
</protein>
<proteinExistence type="predicted"/>
<name>A0A7M4E7I8_CROPO</name>